<dbReference type="SMART" id="SM00360">
    <property type="entry name" value="RRM"/>
    <property type="match status" value="2"/>
</dbReference>
<evidence type="ECO:0000256" key="2">
    <source>
        <dbReference type="ARBA" id="ARBA00022676"/>
    </source>
</evidence>
<evidence type="ECO:0000256" key="8">
    <source>
        <dbReference type="RuleBase" id="RU362114"/>
    </source>
</evidence>
<name>A0AAV6FQC4_9TELE</name>
<evidence type="ECO:0000313" key="14">
    <source>
        <dbReference type="Proteomes" id="UP000823561"/>
    </source>
</evidence>
<keyword evidence="5" id="KW-0539">Nucleus</keyword>
<dbReference type="GO" id="GO:0003714">
    <property type="term" value="F:transcription corepressor activity"/>
    <property type="evidence" value="ECO:0007669"/>
    <property type="project" value="TreeGrafter"/>
</dbReference>
<dbReference type="EC" id="2.4.2.-" evidence="8"/>
<dbReference type="Pfam" id="PF23085">
    <property type="entry name" value="RRM_PARP14_3"/>
    <property type="match status" value="2"/>
</dbReference>
<dbReference type="Proteomes" id="UP000823561">
    <property type="component" value="Chromosome 20"/>
</dbReference>
<dbReference type="Gene3D" id="3.30.720.50">
    <property type="match status" value="1"/>
</dbReference>
<feature type="domain" description="WWE" evidence="11">
    <location>
        <begin position="972"/>
        <end position="1052"/>
    </location>
</feature>
<evidence type="ECO:0000256" key="7">
    <source>
        <dbReference type="PROSITE-ProRule" id="PRU00176"/>
    </source>
</evidence>
<dbReference type="CDD" id="cd12547">
    <property type="entry name" value="RRM1_2_PAR10"/>
    <property type="match status" value="1"/>
</dbReference>
<keyword evidence="2 8" id="KW-0328">Glycosyltransferase</keyword>
<dbReference type="InterPro" id="IPR034464">
    <property type="entry name" value="PAR10_RRM1_2"/>
</dbReference>
<dbReference type="SUPFAM" id="SSF117839">
    <property type="entry name" value="WWE domain"/>
    <property type="match status" value="1"/>
</dbReference>
<dbReference type="InterPro" id="IPR003903">
    <property type="entry name" value="UIM_dom"/>
</dbReference>
<dbReference type="Pfam" id="PF02825">
    <property type="entry name" value="WWE"/>
    <property type="match status" value="1"/>
</dbReference>
<feature type="region of interest" description="Disordered" evidence="9">
    <location>
        <begin position="314"/>
        <end position="363"/>
    </location>
</feature>
<evidence type="ECO:0000259" key="12">
    <source>
        <dbReference type="PROSITE" id="PS51059"/>
    </source>
</evidence>
<dbReference type="GO" id="GO:0010629">
    <property type="term" value="P:negative regulation of gene expression"/>
    <property type="evidence" value="ECO:0007669"/>
    <property type="project" value="TreeGrafter"/>
</dbReference>
<evidence type="ECO:0000256" key="9">
    <source>
        <dbReference type="SAM" id="MobiDB-lite"/>
    </source>
</evidence>
<organism evidence="13 14">
    <name type="scientific">Alosa alosa</name>
    <name type="common">allis shad</name>
    <dbReference type="NCBI Taxonomy" id="278164"/>
    <lineage>
        <taxon>Eukaryota</taxon>
        <taxon>Metazoa</taxon>
        <taxon>Chordata</taxon>
        <taxon>Craniata</taxon>
        <taxon>Vertebrata</taxon>
        <taxon>Euteleostomi</taxon>
        <taxon>Actinopterygii</taxon>
        <taxon>Neopterygii</taxon>
        <taxon>Teleostei</taxon>
        <taxon>Clupei</taxon>
        <taxon>Clupeiformes</taxon>
        <taxon>Clupeoidei</taxon>
        <taxon>Clupeidae</taxon>
        <taxon>Alosa</taxon>
    </lineage>
</organism>
<dbReference type="InterPro" id="IPR004170">
    <property type="entry name" value="WWE_dom"/>
</dbReference>
<keyword evidence="7" id="KW-0694">RNA-binding</keyword>
<reference evidence="13" key="1">
    <citation type="submission" date="2020-10" db="EMBL/GenBank/DDBJ databases">
        <title>Chromosome-scale genome assembly of the Allis shad, Alosa alosa.</title>
        <authorList>
            <person name="Margot Z."/>
            <person name="Christophe K."/>
            <person name="Cabau C."/>
            <person name="Louis A."/>
            <person name="Berthelot C."/>
            <person name="Parey E."/>
            <person name="Roest Crollius H."/>
            <person name="Montfort J."/>
            <person name="Robinson-Rechavi M."/>
            <person name="Bucao C."/>
            <person name="Bouchez O."/>
            <person name="Gislard M."/>
            <person name="Lluch J."/>
            <person name="Milhes M."/>
            <person name="Lampietro C."/>
            <person name="Lopez Roques C."/>
            <person name="Donnadieu C."/>
            <person name="Braasch I."/>
            <person name="Desvignes T."/>
            <person name="Postlethwait J."/>
            <person name="Bobe J."/>
            <person name="Guiguen Y."/>
        </authorList>
    </citation>
    <scope>NUCLEOTIDE SEQUENCE</scope>
    <source>
        <strain evidence="13">M-15738</strain>
        <tissue evidence="13">Blood</tissue>
    </source>
</reference>
<keyword evidence="4 8" id="KW-0520">NAD</keyword>
<dbReference type="InterPro" id="IPR035979">
    <property type="entry name" value="RBD_domain_sf"/>
</dbReference>
<evidence type="ECO:0000313" key="13">
    <source>
        <dbReference type="EMBL" id="KAG5264684.1"/>
    </source>
</evidence>
<dbReference type="GO" id="GO:0005737">
    <property type="term" value="C:cytoplasm"/>
    <property type="evidence" value="ECO:0007669"/>
    <property type="project" value="TreeGrafter"/>
</dbReference>
<dbReference type="SUPFAM" id="SSF54928">
    <property type="entry name" value="RNA-binding domain, RBD"/>
    <property type="match status" value="1"/>
</dbReference>
<evidence type="ECO:0000256" key="1">
    <source>
        <dbReference type="ARBA" id="ARBA00004123"/>
    </source>
</evidence>
<dbReference type="PROSITE" id="PS50918">
    <property type="entry name" value="WWE"/>
    <property type="match status" value="1"/>
</dbReference>
<dbReference type="Gene3D" id="3.30.70.330">
    <property type="match status" value="2"/>
</dbReference>
<dbReference type="EMBL" id="JADWDJ010000020">
    <property type="protein sequence ID" value="KAG5264684.1"/>
    <property type="molecule type" value="Genomic_DNA"/>
</dbReference>
<dbReference type="GO" id="GO:1990404">
    <property type="term" value="F:NAD+-protein mono-ADP-ribosyltransferase activity"/>
    <property type="evidence" value="ECO:0007669"/>
    <property type="project" value="TreeGrafter"/>
</dbReference>
<dbReference type="PROSITE" id="PS50102">
    <property type="entry name" value="RRM"/>
    <property type="match status" value="2"/>
</dbReference>
<evidence type="ECO:0000256" key="5">
    <source>
        <dbReference type="ARBA" id="ARBA00023242"/>
    </source>
</evidence>
<feature type="region of interest" description="Disordered" evidence="9">
    <location>
        <begin position="765"/>
        <end position="791"/>
    </location>
</feature>
<accession>A0AAV6FQC4</accession>
<dbReference type="Gene3D" id="3.90.228.10">
    <property type="match status" value="1"/>
</dbReference>
<sequence length="1281" mass="140267">MCVQPYRSSAKLKMGDDILEERTLEVLNIPTSIDDDLLSLYFENKRSGGGPLTSVDRQGGKATIVFEDANDAARVFSKSSHILSGATLKVQRKAPSDPQRFLLRGLDPHTSTELVELYVENVIGLETDEYKLFPSPGKNLVVIQFLQPISEDFQSVCAKVSKRPLDGAKLCLERLERADSILVENLHPSTSEEMLSLYFESNRGGGEEVTNVEMVAEGIARVSFKDFESVDKVVTKTHIVDNTALNVKPYFTALLPENIPLSGPCVNGTSNSVPMEIDPTPVTIEPPRHPVSPGAQATPLVVAHAQFTQQTIPASLARRSPTTSEPPSPSQAQGVGPGSKAAAPIAATSPAAAAGTKPKQAPSLSAGLVSSSIAVSDPVKLSLLEKSCRLQELQTAHFSSKLSITKDGVTISAPDQLGVDKLKSSVLEFLGGIAQSPLPLEPHKAEFLAREDVKARLLQTLKDQGLLSTYTVTDGAVSVTSLSLSMANGSCQLIKSQISEFSIPVQRDYECNLYCQEWSTFLQALSFCSARVTDGGAKITVINLTGMEDETQTKIIQFLSTPIQRETVISMEPGRLKYLQIHCEQLLADMDQVTLFPLETGDGLTISGNAGECQMAEEVLRAVVESICTKTITVRQPGVARFLVEQEGSSILAELQAKFQVYVSMDKVHWEPLEEEDIFESGWKIMAQENFLRIGDALASSFTPTALVADHGMERSRIEEAKQLLSVIDVNSSDKRTSLTSQHMTSEEDIYTASGGAALDGTDASAMQTEASPQASPLTGSEPSPLVPEDAGLGLATQQSLEAMDASSLDEDARMSLAIQYSMESSAKRSAPEEDEEDELQKVLELSLRDFSAAAAFSPASEQSQLKQAMELSLQDAIRAANVAEIFVFATYTHDLIRTDIALGKKVGLRQCEEKVESRNLKNLTAHHQRCLDLIRRKHAVDIRVEGTTAIISGFKDFVAEAVPTVRDLAKRMCNVTSDAEILKTVQWVWHEQGAVAAATPYPPKATVYLENAWKMRQRKIDILLDHQPHVIDLEKMQEINVASGKSMAIARQLLNSADLTVVVPEEEFSLLSSLPDVAQVDESSDEFQDVVKEFYESIQEFHSKIKIIKVEKLMNALLYNQYKLKKASMQQTSTDPQVERTLFHGTSETSVKEICVHGFNRSFCGKNATVYGQGVYFAVNSALSVSDTYSPPNADGHKFIFMAKVLTGDYTVGKHEMKTAPLKESSAIPLRYDSVADKVTSPTLFVIFNDTQAYPEYLVTCQKIYRGHYYLETLKTIDRC</sequence>
<gene>
    <name evidence="13" type="ORF">AALO_G00256880</name>
</gene>
<dbReference type="PANTHER" id="PTHR14453:SF94">
    <property type="entry name" value="PROTEIN MONO-ADP-RIBOSYLTRANSFERASE PARP10"/>
    <property type="match status" value="1"/>
</dbReference>
<keyword evidence="14" id="KW-1185">Reference proteome</keyword>
<evidence type="ECO:0000256" key="4">
    <source>
        <dbReference type="ARBA" id="ARBA00023027"/>
    </source>
</evidence>
<feature type="compositionally biased region" description="Polar residues" evidence="9">
    <location>
        <begin position="765"/>
        <end position="782"/>
    </location>
</feature>
<dbReference type="GO" id="GO:0003950">
    <property type="term" value="F:NAD+ poly-ADP-ribosyltransferase activity"/>
    <property type="evidence" value="ECO:0007669"/>
    <property type="project" value="UniProtKB-UniRule"/>
</dbReference>
<dbReference type="InterPro" id="IPR000504">
    <property type="entry name" value="RRM_dom"/>
</dbReference>
<protein>
    <recommendedName>
        <fullName evidence="8">Poly [ADP-ribose] polymerase</fullName>
        <shortName evidence="8">PARP</shortName>
        <ecNumber evidence="8">2.4.2.-</ecNumber>
    </recommendedName>
</protein>
<dbReference type="Pfam" id="PF00644">
    <property type="entry name" value="PARP"/>
    <property type="match status" value="1"/>
</dbReference>
<dbReference type="PANTHER" id="PTHR14453">
    <property type="entry name" value="PARP/ZINC FINGER CCCH TYPE DOMAIN CONTAINING PROTEIN"/>
    <property type="match status" value="1"/>
</dbReference>
<dbReference type="GO" id="GO:0003723">
    <property type="term" value="F:RNA binding"/>
    <property type="evidence" value="ECO:0007669"/>
    <property type="project" value="UniProtKB-UniRule"/>
</dbReference>
<dbReference type="SMART" id="SM00726">
    <property type="entry name" value="UIM"/>
    <property type="match status" value="3"/>
</dbReference>
<proteinExistence type="inferred from homology"/>
<dbReference type="CDD" id="cd01439">
    <property type="entry name" value="TCCD_inducible_PARP_like"/>
    <property type="match status" value="1"/>
</dbReference>
<feature type="compositionally biased region" description="Low complexity" evidence="9">
    <location>
        <begin position="338"/>
        <end position="359"/>
    </location>
</feature>
<dbReference type="SUPFAM" id="SSF56399">
    <property type="entry name" value="ADP-ribosylation"/>
    <property type="match status" value="1"/>
</dbReference>
<feature type="domain" description="PARP catalytic" evidence="12">
    <location>
        <begin position="1065"/>
        <end position="1281"/>
    </location>
</feature>
<feature type="domain" description="RRM" evidence="10">
    <location>
        <begin position="179"/>
        <end position="257"/>
    </location>
</feature>
<dbReference type="PROSITE" id="PS51059">
    <property type="entry name" value="PARP_CATALYTIC"/>
    <property type="match status" value="1"/>
</dbReference>
<dbReference type="FunFam" id="3.90.228.10:FF:000008">
    <property type="entry name" value="Poly [ADP-ribose] polymerase"/>
    <property type="match status" value="1"/>
</dbReference>
<evidence type="ECO:0000259" key="10">
    <source>
        <dbReference type="PROSITE" id="PS50102"/>
    </source>
</evidence>
<evidence type="ECO:0000256" key="6">
    <source>
        <dbReference type="ARBA" id="ARBA00024347"/>
    </source>
</evidence>
<dbReference type="InterPro" id="IPR012677">
    <property type="entry name" value="Nucleotide-bd_a/b_plait_sf"/>
</dbReference>
<feature type="domain" description="RRM" evidence="10">
    <location>
        <begin position="22"/>
        <end position="95"/>
    </location>
</feature>
<dbReference type="InterPro" id="IPR037197">
    <property type="entry name" value="WWE_dom_sf"/>
</dbReference>
<dbReference type="InterPro" id="IPR012317">
    <property type="entry name" value="Poly(ADP-ribose)pol_cat_dom"/>
</dbReference>
<evidence type="ECO:0000256" key="3">
    <source>
        <dbReference type="ARBA" id="ARBA00022679"/>
    </source>
</evidence>
<dbReference type="GO" id="GO:0005634">
    <property type="term" value="C:nucleus"/>
    <property type="evidence" value="ECO:0007669"/>
    <property type="project" value="UniProtKB-SubCell"/>
</dbReference>
<comment type="similarity">
    <text evidence="6">Belongs to the ARTD/PARP family.</text>
</comment>
<dbReference type="GO" id="GO:0070212">
    <property type="term" value="P:protein poly-ADP-ribosylation"/>
    <property type="evidence" value="ECO:0007669"/>
    <property type="project" value="TreeGrafter"/>
</dbReference>
<keyword evidence="3 8" id="KW-0808">Transferase</keyword>
<dbReference type="InterPro" id="IPR052056">
    <property type="entry name" value="Mono-ARTD/PARP"/>
</dbReference>
<comment type="subcellular location">
    <subcellularLocation>
        <location evidence="1">Nucleus</location>
    </subcellularLocation>
</comment>
<comment type="caution">
    <text evidence="13">The sequence shown here is derived from an EMBL/GenBank/DDBJ whole genome shotgun (WGS) entry which is preliminary data.</text>
</comment>
<dbReference type="Pfam" id="PF02809">
    <property type="entry name" value="UIM"/>
    <property type="match status" value="3"/>
</dbReference>
<dbReference type="PROSITE" id="PS50330">
    <property type="entry name" value="UIM"/>
    <property type="match status" value="1"/>
</dbReference>
<evidence type="ECO:0000259" key="11">
    <source>
        <dbReference type="PROSITE" id="PS50918"/>
    </source>
</evidence>